<proteinExistence type="predicted"/>
<feature type="compositionally biased region" description="Low complexity" evidence="1">
    <location>
        <begin position="78"/>
        <end position="103"/>
    </location>
</feature>
<evidence type="ECO:0000256" key="1">
    <source>
        <dbReference type="SAM" id="MobiDB-lite"/>
    </source>
</evidence>
<name>A0ABR4Q5A6_9CEST</name>
<keyword evidence="3" id="KW-1185">Reference proteome</keyword>
<protein>
    <submittedName>
        <fullName evidence="2">Uncharacterized protein</fullName>
    </submittedName>
</protein>
<evidence type="ECO:0000313" key="3">
    <source>
        <dbReference type="Proteomes" id="UP001651158"/>
    </source>
</evidence>
<dbReference type="Proteomes" id="UP001651158">
    <property type="component" value="Unassembled WGS sequence"/>
</dbReference>
<feature type="region of interest" description="Disordered" evidence="1">
    <location>
        <begin position="73"/>
        <end position="107"/>
    </location>
</feature>
<accession>A0ABR4Q5A6</accession>
<organism evidence="2 3">
    <name type="scientific">Taenia crassiceps</name>
    <dbReference type="NCBI Taxonomy" id="6207"/>
    <lineage>
        <taxon>Eukaryota</taxon>
        <taxon>Metazoa</taxon>
        <taxon>Spiralia</taxon>
        <taxon>Lophotrochozoa</taxon>
        <taxon>Platyhelminthes</taxon>
        <taxon>Cestoda</taxon>
        <taxon>Eucestoda</taxon>
        <taxon>Cyclophyllidea</taxon>
        <taxon>Taeniidae</taxon>
        <taxon>Taenia</taxon>
    </lineage>
</organism>
<sequence length="125" mass="13676">MPCQDTGGHAVQTKCNGRFLITLLTLANKTQKVCLKVVRLSDEDRNHLMNIWNLERPSQSALDHCVGRLRPPRLKIRTSSASSKSLRTSTGHLHTTSTSSASAPGCSQNRLSLVDYAEVKSSDEG</sequence>
<gene>
    <name evidence="2" type="ORF">TcWFU_000487</name>
</gene>
<comment type="caution">
    <text evidence="2">The sequence shown here is derived from an EMBL/GenBank/DDBJ whole genome shotgun (WGS) entry which is preliminary data.</text>
</comment>
<evidence type="ECO:0000313" key="2">
    <source>
        <dbReference type="EMBL" id="KAL5104573.1"/>
    </source>
</evidence>
<dbReference type="EMBL" id="JAKROA010000011">
    <property type="protein sequence ID" value="KAL5104573.1"/>
    <property type="molecule type" value="Genomic_DNA"/>
</dbReference>
<reference evidence="2 3" key="1">
    <citation type="journal article" date="2022" name="Front. Cell. Infect. Microbiol.">
        <title>The Genomes of Two Strains of Taenia crassiceps the Animal Model for the Study of Human Cysticercosis.</title>
        <authorList>
            <person name="Bobes R.J."/>
            <person name="Estrada K."/>
            <person name="Rios-Valencia D.G."/>
            <person name="Calderon-Gallegos A."/>
            <person name="de la Torre P."/>
            <person name="Carrero J.C."/>
            <person name="Sanchez-Flores A."/>
            <person name="Laclette J.P."/>
        </authorList>
    </citation>
    <scope>NUCLEOTIDE SEQUENCE [LARGE SCALE GENOMIC DNA]</scope>
    <source>
        <strain evidence="2">WFUcys</strain>
    </source>
</reference>